<dbReference type="Pfam" id="PF02666">
    <property type="entry name" value="PS_Dcarbxylase"/>
    <property type="match status" value="1"/>
</dbReference>
<dbReference type="InterPro" id="IPR003817">
    <property type="entry name" value="PS_Dcarbxylase"/>
</dbReference>
<keyword evidence="14" id="KW-1185">Reference proteome</keyword>
<keyword evidence="8 12" id="KW-0594">Phospholipid biosynthesis</keyword>
<keyword evidence="4 12" id="KW-0210">Decarboxylase</keyword>
<evidence type="ECO:0000313" key="14">
    <source>
        <dbReference type="Proteomes" id="UP000830167"/>
    </source>
</evidence>
<comment type="PTM">
    <text evidence="12">Is synthesized initially as an inactive proenzyme. Formation of the active enzyme involves a self-maturation process in which the active site pyruvoyl group is generated from an internal serine residue via an autocatalytic post-translational modification. Two non-identical subunits are generated from the proenzyme in this reaction, and the pyruvate is formed at the N-terminus of the alpha chain, which is derived from the carboxyl end of the proenzyme. The autoendoproteolytic cleavage occurs by a canonical serine protease mechanism, in which the side chain hydroxyl group of the serine supplies its oxygen atom to form the C-terminus of the beta chain, while the remainder of the serine residue undergoes an oxidative deamination to produce ammonia and the pyruvoyl prosthetic group on the alpha chain. During this reaction, the Ser that is part of the protease active site of the proenzyme becomes the pyruvoyl prosthetic group, which constitutes an essential element of the active site of the mature decarboxylase.</text>
</comment>
<organism evidence="13 14">
    <name type="scientific">Fodinisporobacter ferrooxydans</name>
    <dbReference type="NCBI Taxonomy" id="2901836"/>
    <lineage>
        <taxon>Bacteria</taxon>
        <taxon>Bacillati</taxon>
        <taxon>Bacillota</taxon>
        <taxon>Bacilli</taxon>
        <taxon>Bacillales</taxon>
        <taxon>Alicyclobacillaceae</taxon>
        <taxon>Fodinisporobacter</taxon>
    </lineage>
</organism>
<evidence type="ECO:0000256" key="3">
    <source>
        <dbReference type="ARBA" id="ARBA00022516"/>
    </source>
</evidence>
<evidence type="ECO:0000256" key="11">
    <source>
        <dbReference type="ARBA" id="ARBA00023317"/>
    </source>
</evidence>
<dbReference type="PANTHER" id="PTHR10067">
    <property type="entry name" value="PHOSPHATIDYLSERINE DECARBOXYLASE"/>
    <property type="match status" value="1"/>
</dbReference>
<keyword evidence="9 12" id="KW-0456">Lyase</keyword>
<feature type="active site" description="Schiff-base intermediate with substrate; via pyruvic acid; for decarboxylase activity" evidence="12">
    <location>
        <position position="249"/>
    </location>
</feature>
<evidence type="ECO:0000313" key="13">
    <source>
        <dbReference type="EMBL" id="UOF89214.1"/>
    </source>
</evidence>
<evidence type="ECO:0000256" key="6">
    <source>
        <dbReference type="ARBA" id="ARBA00023136"/>
    </source>
</evidence>
<feature type="chain" id="PRO_5044903559" description="Phosphatidylserine decarboxylase alpha chain" evidence="12">
    <location>
        <begin position="249"/>
        <end position="283"/>
    </location>
</feature>
<evidence type="ECO:0000256" key="8">
    <source>
        <dbReference type="ARBA" id="ARBA00023209"/>
    </source>
</evidence>
<name>A0ABY4CFS9_9BACL</name>
<gene>
    <name evidence="13" type="primary">asd</name>
    <name evidence="12" type="synonym">psd</name>
    <name evidence="13" type="ORF">LSG31_14995</name>
</gene>
<evidence type="ECO:0000256" key="9">
    <source>
        <dbReference type="ARBA" id="ARBA00023239"/>
    </source>
</evidence>
<keyword evidence="7 12" id="KW-0865">Zymogen</keyword>
<feature type="active site" description="Charge relay system; for autoendoproteolytic cleavage activity" evidence="12">
    <location>
        <position position="249"/>
    </location>
</feature>
<feature type="active site" description="Charge relay system; for autoendoproteolytic cleavage activity" evidence="12">
    <location>
        <position position="91"/>
    </location>
</feature>
<reference evidence="13" key="1">
    <citation type="submission" date="2021-12" db="EMBL/GenBank/DDBJ databases">
        <title>Alicyclobacillaceae gen. nov., sp. nov., isolated from chalcocite enrichment system.</title>
        <authorList>
            <person name="Jiang Z."/>
        </authorList>
    </citation>
    <scope>NUCLEOTIDE SEQUENCE</scope>
    <source>
        <strain evidence="13">MYW30-H2</strain>
    </source>
</reference>
<comment type="similarity">
    <text evidence="12">Belongs to the phosphatidylserine decarboxylase family. PSD-B subfamily. Prokaryotic type I sub-subfamily.</text>
</comment>
<feature type="active site" description="Charge relay system; for autoendoproteolytic cleavage activity" evidence="12">
    <location>
        <position position="147"/>
    </location>
</feature>
<evidence type="ECO:0000256" key="5">
    <source>
        <dbReference type="ARBA" id="ARBA00023098"/>
    </source>
</evidence>
<comment type="cofactor">
    <cofactor evidence="12">
        <name>pyruvate</name>
        <dbReference type="ChEBI" id="CHEBI:15361"/>
    </cofactor>
    <text evidence="12">Binds 1 pyruvoyl group covalently per subunit.</text>
</comment>
<dbReference type="EC" id="4.1.1.65" evidence="12"/>
<keyword evidence="3 12" id="KW-0444">Lipid biosynthesis</keyword>
<comment type="pathway">
    <text evidence="1">Lipid metabolism.</text>
</comment>
<dbReference type="RefSeq" id="WP_347435898.1">
    <property type="nucleotide sequence ID" value="NZ_CP089291.1"/>
</dbReference>
<sequence>MGKPAWSDRIKFMAVRVLPKHLLSRLAGTFARSSFSRVFIPLYIKAFQIDLTQIEKKPHEYQSLTEFFTRRLLPDVRPIDPHAHSIVSPVDGTVAQFGVIRDGKLIQAKGVTYTVAELLADVQKQNVYEGGWFITIYLSPTDYHRIHMPVAGTPSMYTYVPGSLYPVNPLGVKYVPGLFAKNERIITYFKGPYGEFALVKVGATIVGSVVVEYGNARTNVKRGQLIHCELPSAVEYGKGQECGRFEFGSTVILLFPRGVLVPEPGLFSGQTLRMGQRIGELVR</sequence>
<comment type="catalytic activity">
    <reaction evidence="12">
        <text>a 1,2-diacyl-sn-glycero-3-phospho-L-serine + H(+) = a 1,2-diacyl-sn-glycero-3-phosphoethanolamine + CO2</text>
        <dbReference type="Rhea" id="RHEA:20828"/>
        <dbReference type="ChEBI" id="CHEBI:15378"/>
        <dbReference type="ChEBI" id="CHEBI:16526"/>
        <dbReference type="ChEBI" id="CHEBI:57262"/>
        <dbReference type="ChEBI" id="CHEBI:64612"/>
        <dbReference type="EC" id="4.1.1.65"/>
    </reaction>
</comment>
<keyword evidence="5 12" id="KW-0443">Lipid metabolism</keyword>
<dbReference type="InterPro" id="IPR033177">
    <property type="entry name" value="PSD-B"/>
</dbReference>
<evidence type="ECO:0000256" key="2">
    <source>
        <dbReference type="ARBA" id="ARBA00022475"/>
    </source>
</evidence>
<dbReference type="HAMAP" id="MF_00662">
    <property type="entry name" value="PS_decarb_PSD_B_type1"/>
    <property type="match status" value="1"/>
</dbReference>
<comment type="subunit">
    <text evidence="12">Heterodimer of a large membrane-associated beta subunit and a small pyruvoyl-containing alpha subunit.</text>
</comment>
<protein>
    <recommendedName>
        <fullName evidence="12">Phosphatidylserine decarboxylase proenzyme</fullName>
        <ecNumber evidence="12">4.1.1.65</ecNumber>
    </recommendedName>
    <component>
        <recommendedName>
            <fullName evidence="12">Phosphatidylserine decarboxylase alpha chain</fullName>
        </recommendedName>
    </component>
    <component>
        <recommendedName>
            <fullName evidence="12">Phosphatidylserine decarboxylase beta chain</fullName>
        </recommendedName>
    </component>
</protein>
<dbReference type="GO" id="GO:0004609">
    <property type="term" value="F:phosphatidylserine decarboxylase activity"/>
    <property type="evidence" value="ECO:0007669"/>
    <property type="project" value="UniProtKB-EC"/>
</dbReference>
<keyword evidence="11 12" id="KW-0670">Pyruvate</keyword>
<accession>A0ABY4CFS9</accession>
<keyword evidence="2 12" id="KW-1003">Cell membrane</keyword>
<feature type="site" description="Cleavage (non-hydrolytic); by autocatalysis" evidence="12">
    <location>
        <begin position="248"/>
        <end position="249"/>
    </location>
</feature>
<evidence type="ECO:0000256" key="4">
    <source>
        <dbReference type="ARBA" id="ARBA00022793"/>
    </source>
</evidence>
<feature type="modified residue" description="Pyruvic acid (Ser); by autocatalysis" evidence="12">
    <location>
        <position position="249"/>
    </location>
</feature>
<dbReference type="EMBL" id="CP089291">
    <property type="protein sequence ID" value="UOF89214.1"/>
    <property type="molecule type" value="Genomic_DNA"/>
</dbReference>
<evidence type="ECO:0000256" key="7">
    <source>
        <dbReference type="ARBA" id="ARBA00023145"/>
    </source>
</evidence>
<dbReference type="Proteomes" id="UP000830167">
    <property type="component" value="Chromosome"/>
</dbReference>
<feature type="chain" id="PRO_5044903560" description="Phosphatidylserine decarboxylase beta chain" evidence="12">
    <location>
        <begin position="1"/>
        <end position="248"/>
    </location>
</feature>
<dbReference type="NCBIfam" id="TIGR00163">
    <property type="entry name" value="PS_decarb"/>
    <property type="match status" value="1"/>
</dbReference>
<keyword evidence="6 12" id="KW-0472">Membrane</keyword>
<evidence type="ECO:0000256" key="12">
    <source>
        <dbReference type="HAMAP-Rule" id="MF_00662"/>
    </source>
</evidence>
<comment type="function">
    <text evidence="12">Catalyzes the formation of phosphatidylethanolamine (PtdEtn) from phosphatidylserine (PtdSer).</text>
</comment>
<proteinExistence type="inferred from homology"/>
<comment type="subcellular location">
    <subcellularLocation>
        <location evidence="12">Cell membrane</location>
        <topology evidence="12">Peripheral membrane protein</topology>
    </subcellularLocation>
</comment>
<dbReference type="InterPro" id="IPR033178">
    <property type="entry name" value="PSD_type1_pro"/>
</dbReference>
<evidence type="ECO:0000256" key="10">
    <source>
        <dbReference type="ARBA" id="ARBA00023264"/>
    </source>
</evidence>
<evidence type="ECO:0000256" key="1">
    <source>
        <dbReference type="ARBA" id="ARBA00005189"/>
    </source>
</evidence>
<comment type="pathway">
    <text evidence="12">Phospholipid metabolism; phosphatidylethanolamine biosynthesis; phosphatidylethanolamine from CDP-diacylglycerol: step 2/2.</text>
</comment>
<dbReference type="PANTHER" id="PTHR10067:SF6">
    <property type="entry name" value="PHOSPHATIDYLSERINE DECARBOXYLASE PROENZYME, MITOCHONDRIAL"/>
    <property type="match status" value="1"/>
</dbReference>
<keyword evidence="10 12" id="KW-1208">Phospholipid metabolism</keyword>